<comment type="similarity">
    <text evidence="1">Belongs to the complex I 24 kDa subunit family.</text>
</comment>
<dbReference type="EMBL" id="NHSD01000255">
    <property type="protein sequence ID" value="MBK5927512.1"/>
    <property type="molecule type" value="Genomic_DNA"/>
</dbReference>
<comment type="cofactor">
    <cofactor evidence="6">
        <name>[2Fe-2S] cluster</name>
        <dbReference type="ChEBI" id="CHEBI:190135"/>
    </cofactor>
</comment>
<dbReference type="SUPFAM" id="SSF52833">
    <property type="entry name" value="Thioredoxin-like"/>
    <property type="match status" value="1"/>
</dbReference>
<dbReference type="Pfam" id="PF01257">
    <property type="entry name" value="2Fe-2S_thioredx"/>
    <property type="match status" value="1"/>
</dbReference>
<dbReference type="InterPro" id="IPR041921">
    <property type="entry name" value="NuoE_N"/>
</dbReference>
<feature type="binding site" evidence="7">
    <location>
        <position position="91"/>
    </location>
    <ligand>
        <name>[2Fe-2S] cluster</name>
        <dbReference type="ChEBI" id="CHEBI:190135"/>
    </ligand>
</feature>
<dbReference type="PANTHER" id="PTHR43342:SF1">
    <property type="entry name" value="BIFURCATING [FEFE] HYDROGENASE GAMMA SUBUNIT"/>
    <property type="match status" value="1"/>
</dbReference>
<evidence type="ECO:0000256" key="2">
    <source>
        <dbReference type="ARBA" id="ARBA00022714"/>
    </source>
</evidence>
<dbReference type="RefSeq" id="WP_201157273.1">
    <property type="nucleotide sequence ID" value="NZ_NHSD01000255.1"/>
</dbReference>
<dbReference type="Gene3D" id="3.40.30.10">
    <property type="entry name" value="Glutaredoxin"/>
    <property type="match status" value="1"/>
</dbReference>
<dbReference type="Gene3D" id="1.10.10.1590">
    <property type="entry name" value="NADH-quinone oxidoreductase subunit E"/>
    <property type="match status" value="1"/>
</dbReference>
<keyword evidence="5 7" id="KW-0411">Iron-sulfur</keyword>
<dbReference type="PROSITE" id="PS01099">
    <property type="entry name" value="COMPLEX1_24K"/>
    <property type="match status" value="1"/>
</dbReference>
<keyword evidence="4 7" id="KW-0408">Iron</keyword>
<sequence length="159" mass="16452">MSTPPHTDPATVTAAVHAILHDHAGLEGPLLPVLHAVHARFGHIPPEAVPTIADALALGRAEVHGVISFHHEFRSTPAGRRVIRLCRAEACQAVGARALAAHARDRLGIGWNQTTEDGAVTLEAVYCLGLCACGPAALVDGVPVGRVTPGTLDQLVATA</sequence>
<dbReference type="InterPro" id="IPR036249">
    <property type="entry name" value="Thioredoxin-like_sf"/>
</dbReference>
<protein>
    <submittedName>
        <fullName evidence="8">Formate dehydrogenase subunit gamma</fullName>
    </submittedName>
</protein>
<dbReference type="PANTHER" id="PTHR43342">
    <property type="entry name" value="NADH-QUINONE OXIDOREDUCTASE, E SUBUNIT"/>
    <property type="match status" value="1"/>
</dbReference>
<feature type="binding site" evidence="7">
    <location>
        <position position="131"/>
    </location>
    <ligand>
        <name>[2Fe-2S] cluster</name>
        <dbReference type="ChEBI" id="CHEBI:190135"/>
    </ligand>
</feature>
<keyword evidence="3 7" id="KW-0479">Metal-binding</keyword>
<accession>A0A934WJ34</accession>
<evidence type="ECO:0000256" key="1">
    <source>
        <dbReference type="ARBA" id="ARBA00010643"/>
    </source>
</evidence>
<evidence type="ECO:0000256" key="7">
    <source>
        <dbReference type="PIRSR" id="PIRSR000216-1"/>
    </source>
</evidence>
<reference evidence="8" key="1">
    <citation type="submission" date="2017-05" db="EMBL/GenBank/DDBJ databases">
        <authorList>
            <person name="Imhoff J.F."/>
            <person name="Rahn T."/>
            <person name="Kuenzel S."/>
            <person name="Neulinger S.C."/>
        </authorList>
    </citation>
    <scope>NUCLEOTIDE SEQUENCE</scope>
    <source>
        <strain evidence="8">LMG 28126</strain>
    </source>
</reference>
<comment type="caution">
    <text evidence="8">The sequence shown here is derived from an EMBL/GenBank/DDBJ whole genome shotgun (WGS) entry which is preliminary data.</text>
</comment>
<dbReference type="GO" id="GO:0016491">
    <property type="term" value="F:oxidoreductase activity"/>
    <property type="evidence" value="ECO:0007669"/>
    <property type="project" value="InterPro"/>
</dbReference>
<reference evidence="8" key="2">
    <citation type="journal article" date="2020" name="Microorganisms">
        <title>Osmotic Adaptation and Compatible Solute Biosynthesis of Phototrophic Bacteria as Revealed from Genome Analyses.</title>
        <authorList>
            <person name="Imhoff J.F."/>
            <person name="Rahn T."/>
            <person name="Kunzel S."/>
            <person name="Keller A."/>
            <person name="Neulinger S.C."/>
        </authorList>
    </citation>
    <scope>NUCLEOTIDE SEQUENCE</scope>
    <source>
        <strain evidence="8">LMG 28126</strain>
    </source>
</reference>
<proteinExistence type="inferred from homology"/>
<dbReference type="GO" id="GO:0051537">
    <property type="term" value="F:2 iron, 2 sulfur cluster binding"/>
    <property type="evidence" value="ECO:0007669"/>
    <property type="project" value="UniProtKB-KW"/>
</dbReference>
<organism evidence="8 9">
    <name type="scientific">Rhodobaculum claviforme</name>
    <dbReference type="NCBI Taxonomy" id="1549854"/>
    <lineage>
        <taxon>Bacteria</taxon>
        <taxon>Pseudomonadati</taxon>
        <taxon>Pseudomonadota</taxon>
        <taxon>Alphaproteobacteria</taxon>
        <taxon>Rhodobacterales</taxon>
        <taxon>Paracoccaceae</taxon>
        <taxon>Rhodobaculum</taxon>
    </lineage>
</organism>
<dbReference type="Proteomes" id="UP000706333">
    <property type="component" value="Unassembled WGS sequence"/>
</dbReference>
<dbReference type="CDD" id="cd03081">
    <property type="entry name" value="TRX_Fd_NuoE_FDH_gamma"/>
    <property type="match status" value="1"/>
</dbReference>
<feature type="binding site" evidence="7">
    <location>
        <position position="127"/>
    </location>
    <ligand>
        <name>[2Fe-2S] cluster</name>
        <dbReference type="ChEBI" id="CHEBI:190135"/>
    </ligand>
</feature>
<evidence type="ECO:0000313" key="8">
    <source>
        <dbReference type="EMBL" id="MBK5927512.1"/>
    </source>
</evidence>
<comment type="cofactor">
    <cofactor evidence="7">
        <name>[2Fe-2S] cluster</name>
        <dbReference type="ChEBI" id="CHEBI:190135"/>
    </cofactor>
    <text evidence="7">Binds 1 [2Fe-2S] cluster.</text>
</comment>
<dbReference type="InterPro" id="IPR002023">
    <property type="entry name" value="NuoE-like"/>
</dbReference>
<name>A0A934WJ34_9RHOB</name>
<feature type="binding site" evidence="7">
    <location>
        <position position="86"/>
    </location>
    <ligand>
        <name>[2Fe-2S] cluster</name>
        <dbReference type="ChEBI" id="CHEBI:190135"/>
    </ligand>
</feature>
<keyword evidence="9" id="KW-1185">Reference proteome</keyword>
<evidence type="ECO:0000256" key="3">
    <source>
        <dbReference type="ARBA" id="ARBA00022723"/>
    </source>
</evidence>
<dbReference type="PIRSF" id="PIRSF000216">
    <property type="entry name" value="NADH_DH_24kDa"/>
    <property type="match status" value="1"/>
</dbReference>
<dbReference type="InterPro" id="IPR028431">
    <property type="entry name" value="NADP_DH_HndA-like"/>
</dbReference>
<gene>
    <name evidence="8" type="ORF">CCR87_09260</name>
</gene>
<dbReference type="NCBIfam" id="NF004638">
    <property type="entry name" value="PRK05988.1"/>
    <property type="match status" value="1"/>
</dbReference>
<evidence type="ECO:0000313" key="9">
    <source>
        <dbReference type="Proteomes" id="UP000706333"/>
    </source>
</evidence>
<evidence type="ECO:0000256" key="4">
    <source>
        <dbReference type="ARBA" id="ARBA00023004"/>
    </source>
</evidence>
<dbReference type="GO" id="GO:0046872">
    <property type="term" value="F:metal ion binding"/>
    <property type="evidence" value="ECO:0007669"/>
    <property type="project" value="UniProtKB-KW"/>
</dbReference>
<keyword evidence="2 7" id="KW-0001">2Fe-2S</keyword>
<evidence type="ECO:0000256" key="5">
    <source>
        <dbReference type="ARBA" id="ARBA00023014"/>
    </source>
</evidence>
<evidence type="ECO:0000256" key="6">
    <source>
        <dbReference type="ARBA" id="ARBA00034078"/>
    </source>
</evidence>
<dbReference type="AlphaFoldDB" id="A0A934WJ34"/>